<proteinExistence type="predicted"/>
<dbReference type="EMBL" id="BK059109">
    <property type="protein sequence ID" value="DAE31786.1"/>
    <property type="molecule type" value="Genomic_DNA"/>
</dbReference>
<sequence>MLNLHIILIVEFLHLRQIRTMLVNGIKEQTLAL</sequence>
<name>A0A8S5RL00_9VIRU</name>
<accession>A0A8S5RL00</accession>
<protein>
    <submittedName>
        <fullName evidence="1">Uncharacterized protein</fullName>
    </submittedName>
</protein>
<organism evidence="1">
    <name type="scientific">virus sp. ctBM815</name>
    <dbReference type="NCBI Taxonomy" id="2825806"/>
    <lineage>
        <taxon>Viruses</taxon>
    </lineage>
</organism>
<evidence type="ECO:0000313" key="1">
    <source>
        <dbReference type="EMBL" id="DAE31786.1"/>
    </source>
</evidence>
<reference evidence="1" key="1">
    <citation type="journal article" date="2021" name="Proc. Natl. Acad. Sci. U.S.A.">
        <title>A Catalog of Tens of Thousands of Viruses from Human Metagenomes Reveals Hidden Associations with Chronic Diseases.</title>
        <authorList>
            <person name="Tisza M.J."/>
            <person name="Buck C.B."/>
        </authorList>
    </citation>
    <scope>NUCLEOTIDE SEQUENCE</scope>
    <source>
        <strain evidence="1">CtBM815</strain>
    </source>
</reference>